<organism evidence="2 3">
    <name type="scientific">Corchorus capsularis</name>
    <name type="common">Jute</name>
    <dbReference type="NCBI Taxonomy" id="210143"/>
    <lineage>
        <taxon>Eukaryota</taxon>
        <taxon>Viridiplantae</taxon>
        <taxon>Streptophyta</taxon>
        <taxon>Embryophyta</taxon>
        <taxon>Tracheophyta</taxon>
        <taxon>Spermatophyta</taxon>
        <taxon>Magnoliopsida</taxon>
        <taxon>eudicotyledons</taxon>
        <taxon>Gunneridae</taxon>
        <taxon>Pentapetalae</taxon>
        <taxon>rosids</taxon>
        <taxon>malvids</taxon>
        <taxon>Malvales</taxon>
        <taxon>Malvaceae</taxon>
        <taxon>Grewioideae</taxon>
        <taxon>Apeibeae</taxon>
        <taxon>Corchorus</taxon>
    </lineage>
</organism>
<gene>
    <name evidence="2" type="ORF">CCACVL1_03534</name>
</gene>
<dbReference type="EMBL" id="AWWV01006743">
    <property type="protein sequence ID" value="OMO99949.1"/>
    <property type="molecule type" value="Genomic_DNA"/>
</dbReference>
<sequence length="41" mass="4550">MGHRVGENFGRESIPKPPDPFLLSPSPQIYPSFCLKPSPIL</sequence>
<dbReference type="Proteomes" id="UP000188268">
    <property type="component" value="Unassembled WGS sequence"/>
</dbReference>
<feature type="compositionally biased region" description="Basic and acidic residues" evidence="1">
    <location>
        <begin position="1"/>
        <end position="14"/>
    </location>
</feature>
<comment type="caution">
    <text evidence="2">The sequence shown here is derived from an EMBL/GenBank/DDBJ whole genome shotgun (WGS) entry which is preliminary data.</text>
</comment>
<dbReference type="Gramene" id="OMO99949">
    <property type="protein sequence ID" value="OMO99949"/>
    <property type="gene ID" value="CCACVL1_03534"/>
</dbReference>
<evidence type="ECO:0000313" key="3">
    <source>
        <dbReference type="Proteomes" id="UP000188268"/>
    </source>
</evidence>
<protein>
    <submittedName>
        <fullName evidence="2">Uncharacterized protein</fullName>
    </submittedName>
</protein>
<proteinExistence type="predicted"/>
<evidence type="ECO:0000313" key="2">
    <source>
        <dbReference type="EMBL" id="OMO99949.1"/>
    </source>
</evidence>
<dbReference type="AlphaFoldDB" id="A0A1R3JYM3"/>
<reference evidence="2 3" key="1">
    <citation type="submission" date="2013-09" db="EMBL/GenBank/DDBJ databases">
        <title>Corchorus capsularis genome sequencing.</title>
        <authorList>
            <person name="Alam M."/>
            <person name="Haque M.S."/>
            <person name="Islam M.S."/>
            <person name="Emdad E.M."/>
            <person name="Islam M.M."/>
            <person name="Ahmed B."/>
            <person name="Halim A."/>
            <person name="Hossen Q.M.M."/>
            <person name="Hossain M.Z."/>
            <person name="Ahmed R."/>
            <person name="Khan M.M."/>
            <person name="Islam R."/>
            <person name="Rashid M.M."/>
            <person name="Khan S.A."/>
            <person name="Rahman M.S."/>
            <person name="Alam M."/>
        </authorList>
    </citation>
    <scope>NUCLEOTIDE SEQUENCE [LARGE SCALE GENOMIC DNA]</scope>
    <source>
        <strain evidence="3">cv. CVL-1</strain>
        <tissue evidence="2">Whole seedling</tissue>
    </source>
</reference>
<feature type="region of interest" description="Disordered" evidence="1">
    <location>
        <begin position="1"/>
        <end position="23"/>
    </location>
</feature>
<evidence type="ECO:0000256" key="1">
    <source>
        <dbReference type="SAM" id="MobiDB-lite"/>
    </source>
</evidence>
<keyword evidence="3" id="KW-1185">Reference proteome</keyword>
<accession>A0A1R3JYM3</accession>
<name>A0A1R3JYM3_COCAP</name>